<evidence type="ECO:0000256" key="3">
    <source>
        <dbReference type="ARBA" id="ARBA00022525"/>
    </source>
</evidence>
<evidence type="ECO:0000256" key="1">
    <source>
        <dbReference type="ARBA" id="ARBA00004613"/>
    </source>
</evidence>
<accession>A0A813T4E2</accession>
<dbReference type="GO" id="GO:0005576">
    <property type="term" value="C:extracellular region"/>
    <property type="evidence" value="ECO:0007669"/>
    <property type="project" value="UniProtKB-SubCell"/>
</dbReference>
<dbReference type="InterPro" id="IPR037277">
    <property type="entry name" value="Granulin_sf"/>
</dbReference>
<evidence type="ECO:0000313" key="7">
    <source>
        <dbReference type="Proteomes" id="UP000663860"/>
    </source>
</evidence>
<dbReference type="PANTHER" id="PTHR12274:SF3">
    <property type="entry name" value="PROGRANULIN"/>
    <property type="match status" value="1"/>
</dbReference>
<protein>
    <recommendedName>
        <fullName evidence="5">Granulins domain-containing protein</fullName>
    </recommendedName>
</protein>
<dbReference type="InterPro" id="IPR039036">
    <property type="entry name" value="Granulin_fam"/>
</dbReference>
<dbReference type="Proteomes" id="UP000663860">
    <property type="component" value="Unassembled WGS sequence"/>
</dbReference>
<dbReference type="SMART" id="SM00277">
    <property type="entry name" value="GRAN"/>
    <property type="match status" value="1"/>
</dbReference>
<dbReference type="EMBL" id="CAJNOE010000045">
    <property type="protein sequence ID" value="CAF0803859.1"/>
    <property type="molecule type" value="Genomic_DNA"/>
</dbReference>
<comment type="subcellular location">
    <subcellularLocation>
        <location evidence="1">Secreted</location>
    </subcellularLocation>
</comment>
<evidence type="ECO:0000259" key="5">
    <source>
        <dbReference type="PROSITE" id="PS00799"/>
    </source>
</evidence>
<dbReference type="Pfam" id="PF00396">
    <property type="entry name" value="Granulin"/>
    <property type="match status" value="1"/>
</dbReference>
<feature type="domain" description="Granulins" evidence="5">
    <location>
        <begin position="52"/>
        <end position="65"/>
    </location>
</feature>
<keyword evidence="4" id="KW-1015">Disulfide bond</keyword>
<keyword evidence="3" id="KW-0964">Secreted</keyword>
<comment type="similarity">
    <text evidence="2">Belongs to the granulin family.</text>
</comment>
<dbReference type="PROSITE" id="PS00799">
    <property type="entry name" value="GRANULINS"/>
    <property type="match status" value="1"/>
</dbReference>
<organism evidence="6 7">
    <name type="scientific">Adineta steineri</name>
    <dbReference type="NCBI Taxonomy" id="433720"/>
    <lineage>
        <taxon>Eukaryota</taxon>
        <taxon>Metazoa</taxon>
        <taxon>Spiralia</taxon>
        <taxon>Gnathifera</taxon>
        <taxon>Rotifera</taxon>
        <taxon>Eurotatoria</taxon>
        <taxon>Bdelloidea</taxon>
        <taxon>Adinetida</taxon>
        <taxon>Adinetidae</taxon>
        <taxon>Adineta</taxon>
    </lineage>
</organism>
<reference evidence="6" key="1">
    <citation type="submission" date="2021-02" db="EMBL/GenBank/DDBJ databases">
        <authorList>
            <person name="Nowell W R."/>
        </authorList>
    </citation>
    <scope>NUCLEOTIDE SEQUENCE</scope>
</reference>
<proteinExistence type="inferred from homology"/>
<dbReference type="PANTHER" id="PTHR12274">
    <property type="entry name" value="GRANULIN"/>
    <property type="match status" value="1"/>
</dbReference>
<evidence type="ECO:0000256" key="4">
    <source>
        <dbReference type="ARBA" id="ARBA00023157"/>
    </source>
</evidence>
<dbReference type="AlphaFoldDB" id="A0A813T4E2"/>
<dbReference type="SUPFAM" id="SSF57277">
    <property type="entry name" value="Granulin repeat"/>
    <property type="match status" value="1"/>
</dbReference>
<dbReference type="InterPro" id="IPR000118">
    <property type="entry name" value="Granulin"/>
</dbReference>
<evidence type="ECO:0000256" key="2">
    <source>
        <dbReference type="ARBA" id="ARBA00010093"/>
    </source>
</evidence>
<comment type="caution">
    <text evidence="6">The sequence shown here is derived from an EMBL/GenBank/DDBJ whole genome shotgun (WGS) entry which is preliminary data.</text>
</comment>
<dbReference type="Gene3D" id="2.10.25.160">
    <property type="entry name" value="Granulin"/>
    <property type="match status" value="1"/>
</dbReference>
<gene>
    <name evidence="6" type="ORF">IZO911_LOCUS7084</name>
</gene>
<name>A0A813T4E2_9BILA</name>
<sequence>MILFTMNIDEKSEPNKDIICPDAVSVCPGNCTCCVSTDGDYSCCPIQDGVCCADHIHCCPKHYKCDLKIFKCDRIFDAKMLEVMPSINKN</sequence>
<evidence type="ECO:0000313" key="6">
    <source>
        <dbReference type="EMBL" id="CAF0803859.1"/>
    </source>
</evidence>